<proteinExistence type="predicted"/>
<reference evidence="2" key="1">
    <citation type="submission" date="2022-11" db="UniProtKB">
        <authorList>
            <consortium name="WormBaseParasite"/>
        </authorList>
    </citation>
    <scope>IDENTIFICATION</scope>
</reference>
<dbReference type="SUPFAM" id="SSF50630">
    <property type="entry name" value="Acid proteases"/>
    <property type="match status" value="1"/>
</dbReference>
<dbReference type="WBParaSite" id="nRc.2.0.1.t26421-RA">
    <property type="protein sequence ID" value="nRc.2.0.1.t26421-RA"/>
    <property type="gene ID" value="nRc.2.0.1.g26421"/>
</dbReference>
<evidence type="ECO:0000313" key="1">
    <source>
        <dbReference type="Proteomes" id="UP000887565"/>
    </source>
</evidence>
<dbReference type="InterPro" id="IPR021109">
    <property type="entry name" value="Peptidase_aspartic_dom_sf"/>
</dbReference>
<keyword evidence="1" id="KW-1185">Reference proteome</keyword>
<sequence length="235" mass="25774">MVPYNNNPNANPNNRALNNNVQTTEEWRLNHRCYCNRDCHTITPHFNPTVPPLPLEQHFHRLPAPLQCAADTMVHRSDAAASSQPTPAANIVTASPKIVNLAASIVPCIVGWDSTEPQCQLPWVVPPTICNLKEVPSATDVLIKYTQTTCFHIPIKISSIYRNALIDTNAQCSIISSGLMKGAFDNKTLTLPVCGQIKVADSAIVQAHGPLIINMESEFGNYSVKCIVLDNDTHD</sequence>
<dbReference type="Proteomes" id="UP000887565">
    <property type="component" value="Unplaced"/>
</dbReference>
<protein>
    <submittedName>
        <fullName evidence="2">Uncharacterized protein</fullName>
    </submittedName>
</protein>
<accession>A0A915JK47</accession>
<evidence type="ECO:0000313" key="2">
    <source>
        <dbReference type="WBParaSite" id="nRc.2.0.1.t26421-RA"/>
    </source>
</evidence>
<organism evidence="1 2">
    <name type="scientific">Romanomermis culicivorax</name>
    <name type="common">Nematode worm</name>
    <dbReference type="NCBI Taxonomy" id="13658"/>
    <lineage>
        <taxon>Eukaryota</taxon>
        <taxon>Metazoa</taxon>
        <taxon>Ecdysozoa</taxon>
        <taxon>Nematoda</taxon>
        <taxon>Enoplea</taxon>
        <taxon>Dorylaimia</taxon>
        <taxon>Mermithida</taxon>
        <taxon>Mermithoidea</taxon>
        <taxon>Mermithidae</taxon>
        <taxon>Romanomermis</taxon>
    </lineage>
</organism>
<dbReference type="AlphaFoldDB" id="A0A915JK47"/>
<name>A0A915JK47_ROMCU</name>